<keyword evidence="3" id="KW-0812">Transmembrane</keyword>
<dbReference type="GO" id="GO:0030313">
    <property type="term" value="C:cell envelope"/>
    <property type="evidence" value="ECO:0007669"/>
    <property type="project" value="UniProtKB-SubCell"/>
</dbReference>
<dbReference type="PANTHER" id="PTHR42852:SF6">
    <property type="entry name" value="THIOL:DISULFIDE INTERCHANGE PROTEIN DSBE"/>
    <property type="match status" value="1"/>
</dbReference>
<protein>
    <submittedName>
        <fullName evidence="7">Redoxin domain-containing protein</fullName>
    </submittedName>
</protein>
<dbReference type="SUPFAM" id="SSF52833">
    <property type="entry name" value="Thioredoxin-like"/>
    <property type="match status" value="1"/>
</dbReference>
<keyword evidence="4" id="KW-1015">Disulfide bond</keyword>
<evidence type="ECO:0000313" key="8">
    <source>
        <dbReference type="Proteomes" id="UP000602076"/>
    </source>
</evidence>
<dbReference type="InterPro" id="IPR036249">
    <property type="entry name" value="Thioredoxin-like_sf"/>
</dbReference>
<keyword evidence="2" id="KW-0201">Cytochrome c-type biogenesis</keyword>
<keyword evidence="3" id="KW-0735">Signal-anchor</keyword>
<reference evidence="7" key="1">
    <citation type="submission" date="2020-09" db="EMBL/GenBank/DDBJ databases">
        <title>Bacillus faecalis sp. nov., a moderately halophilic bacterium isolated from cow faeces.</title>
        <authorList>
            <person name="Jiang L."/>
            <person name="Lee J."/>
        </authorList>
    </citation>
    <scope>NUCLEOTIDE SEQUENCE</scope>
    <source>
        <strain evidence="7">AGMB 02131</strain>
    </source>
</reference>
<dbReference type="InterPro" id="IPR050553">
    <property type="entry name" value="Thioredoxin_ResA/DsbE_sf"/>
</dbReference>
<comment type="subcellular location">
    <subcellularLocation>
        <location evidence="1">Cell envelope</location>
    </subcellularLocation>
</comment>
<organism evidence="7 8">
    <name type="scientific">Peribacillus faecalis</name>
    <dbReference type="NCBI Taxonomy" id="2772559"/>
    <lineage>
        <taxon>Bacteria</taxon>
        <taxon>Bacillati</taxon>
        <taxon>Bacillota</taxon>
        <taxon>Bacilli</taxon>
        <taxon>Bacillales</taxon>
        <taxon>Bacillaceae</taxon>
        <taxon>Peribacillus</taxon>
    </lineage>
</organism>
<keyword evidence="8" id="KW-1185">Reference proteome</keyword>
<evidence type="ECO:0000256" key="1">
    <source>
        <dbReference type="ARBA" id="ARBA00004196"/>
    </source>
</evidence>
<evidence type="ECO:0000313" key="7">
    <source>
        <dbReference type="EMBL" id="MBD3107332.1"/>
    </source>
</evidence>
<accession>A0A927HAA1</accession>
<sequence length="168" mass="18734">MVKKVAAGAVLVLLIVIAMVQALEAEQEETSPGLKTGIKAPDFSLQTLNGESVKLSDYEGKKVVLNFWATWCKPCREEMPDLQAVYSENKEDVVILAVNMDAHNDVKGFTDQYAVTFPVLLDEEDEVSERYQVISLPTTYFIDVDGKIAKKHLGQITDEQLEDVLNEI</sequence>
<proteinExistence type="predicted"/>
<dbReference type="EMBL" id="JACXSI010000005">
    <property type="protein sequence ID" value="MBD3107332.1"/>
    <property type="molecule type" value="Genomic_DNA"/>
</dbReference>
<evidence type="ECO:0000256" key="2">
    <source>
        <dbReference type="ARBA" id="ARBA00022748"/>
    </source>
</evidence>
<dbReference type="InterPro" id="IPR013766">
    <property type="entry name" value="Thioredoxin_domain"/>
</dbReference>
<keyword evidence="5" id="KW-0676">Redox-active center</keyword>
<evidence type="ECO:0000256" key="3">
    <source>
        <dbReference type="ARBA" id="ARBA00022968"/>
    </source>
</evidence>
<dbReference type="PROSITE" id="PS51352">
    <property type="entry name" value="THIOREDOXIN_2"/>
    <property type="match status" value="1"/>
</dbReference>
<dbReference type="PANTHER" id="PTHR42852">
    <property type="entry name" value="THIOL:DISULFIDE INTERCHANGE PROTEIN DSBE"/>
    <property type="match status" value="1"/>
</dbReference>
<comment type="caution">
    <text evidence="7">The sequence shown here is derived from an EMBL/GenBank/DDBJ whole genome shotgun (WGS) entry which is preliminary data.</text>
</comment>
<dbReference type="Pfam" id="PF00578">
    <property type="entry name" value="AhpC-TSA"/>
    <property type="match status" value="1"/>
</dbReference>
<dbReference type="Gene3D" id="3.40.30.10">
    <property type="entry name" value="Glutaredoxin"/>
    <property type="match status" value="1"/>
</dbReference>
<evidence type="ECO:0000256" key="5">
    <source>
        <dbReference type="ARBA" id="ARBA00023284"/>
    </source>
</evidence>
<dbReference type="GO" id="GO:0017004">
    <property type="term" value="P:cytochrome complex assembly"/>
    <property type="evidence" value="ECO:0007669"/>
    <property type="project" value="UniProtKB-KW"/>
</dbReference>
<name>A0A927HAA1_9BACI</name>
<dbReference type="InterPro" id="IPR000866">
    <property type="entry name" value="AhpC/TSA"/>
</dbReference>
<feature type="domain" description="Thioredoxin" evidence="6">
    <location>
        <begin position="34"/>
        <end position="168"/>
    </location>
</feature>
<gene>
    <name evidence="7" type="ORF">IEO70_03055</name>
</gene>
<evidence type="ECO:0000259" key="6">
    <source>
        <dbReference type="PROSITE" id="PS51352"/>
    </source>
</evidence>
<dbReference type="GO" id="GO:0016491">
    <property type="term" value="F:oxidoreductase activity"/>
    <property type="evidence" value="ECO:0007669"/>
    <property type="project" value="InterPro"/>
</dbReference>
<dbReference type="RefSeq" id="WP_190996875.1">
    <property type="nucleotide sequence ID" value="NZ_JACXSI010000005.1"/>
</dbReference>
<dbReference type="GO" id="GO:0016209">
    <property type="term" value="F:antioxidant activity"/>
    <property type="evidence" value="ECO:0007669"/>
    <property type="project" value="InterPro"/>
</dbReference>
<dbReference type="CDD" id="cd02966">
    <property type="entry name" value="TlpA_like_family"/>
    <property type="match status" value="1"/>
</dbReference>
<dbReference type="AlphaFoldDB" id="A0A927HAA1"/>
<dbReference type="Proteomes" id="UP000602076">
    <property type="component" value="Unassembled WGS sequence"/>
</dbReference>
<evidence type="ECO:0000256" key="4">
    <source>
        <dbReference type="ARBA" id="ARBA00023157"/>
    </source>
</evidence>